<accession>A0A6M3A3E2</accession>
<dbReference type="Proteomes" id="UP000500880">
    <property type="component" value="Segment"/>
</dbReference>
<dbReference type="InterPro" id="IPR022225">
    <property type="entry name" value="Phage_tail_fibre_N"/>
</dbReference>
<evidence type="ECO:0000313" key="3">
    <source>
        <dbReference type="Proteomes" id="UP000500880"/>
    </source>
</evidence>
<dbReference type="RefSeq" id="YP_009885076.1">
    <property type="nucleotide sequence ID" value="NC_049477.1"/>
</dbReference>
<protein>
    <submittedName>
        <fullName evidence="2">Tail protein</fullName>
    </submittedName>
</protein>
<dbReference type="EMBL" id="MN563793">
    <property type="protein sequence ID" value="QGF21314.1"/>
    <property type="molecule type" value="Genomic_DNA"/>
</dbReference>
<keyword evidence="3" id="KW-1185">Reference proteome</keyword>
<name>A0A6M3A3E2_9CAUD</name>
<dbReference type="Pfam" id="PF12571">
    <property type="entry name" value="Phage_tail_fib"/>
    <property type="match status" value="1"/>
</dbReference>
<feature type="domain" description="Phage tail fibre protein N-terminal" evidence="1">
    <location>
        <begin position="8"/>
        <end position="146"/>
    </location>
</feature>
<evidence type="ECO:0000313" key="2">
    <source>
        <dbReference type="EMBL" id="QGF21314.1"/>
    </source>
</evidence>
<sequence length="777" mass="86875">MANTTDKSILTAAGKALLAQLNAEEKPLIIDKMMFANVPNRPEFPQPDDVVPTDDIVHQEQVEQRGRLSADSVIYSTTLTSDVGPFEFNWTGAYCSEYGVLVTIDHHALTPKTADEPGVAGNTLVRSVVLEYKDIAEITNITVDASSWQYNATDRMKKMDSDVAQSIIDQNGKDWFIEDGFLVTPSGSAYNIKAGAGYVSGNRVSMEFDRSVQVTNKPSFIYIDAHREGTPTGEQVTLFDFVITSEEKDDYIDSSTGKDISHFVCKIAEVLADGSVSDLRPEADVLSTMKNRYGLFIEDYKKDSDVDYTNAFIKMLDDGVLALKKGIYDISAEIKVDLSKINRFVVESDVTVRISSEHDGLKFYNITSNHDFNGMQILIDMPEQTPEYNARALEIHGTDYYPEGNVFNKVSYKTSFVGIYCYNKQGHLQKMQSGNGTGCVICCNSAEGERPEILVWNKIEVSCTGFYQNHAFDIDNNELNFMSSCDIEMTSWSSPMNVVDLSRERGNGNTSAGTGDNDITLRIQPDTNFQKAFHIENGKGIISGRFKVTLWDAVIFGYQTNVFDVLTTNTYTGTLDNKDYNMLMAANYKDLSVFPVANIGSKEFTSDKKYYTDTEVLKYHYLKGVDETFDVVSVCQKINDNYVQRNIKHSFCLDFCAVSGSYSFEAIKIIKPFLNEINEPDPGGYLKLESYYALGKLVSIRFVYESDGYNDGNSAKEYSIEWNTDRPDSIVTRCKKYTSGTTAEIQNIINPAFGLTSLNKDTSKLMVFNGSWVDANP</sequence>
<dbReference type="GeneID" id="55814449"/>
<evidence type="ECO:0000259" key="1">
    <source>
        <dbReference type="Pfam" id="PF12571"/>
    </source>
</evidence>
<dbReference type="KEGG" id="vg:55814449"/>
<reference evidence="2 3" key="1">
    <citation type="submission" date="2019-10" db="EMBL/GenBank/DDBJ databases">
        <title>Complete genomic sequence of the Vibrio alginolyticus prophage vB_ ValM-yong1.</title>
        <authorList>
            <person name="Li D."/>
            <person name="Qin W."/>
            <person name="Tong Y."/>
            <person name="Lin W."/>
            <person name="Xu L."/>
        </authorList>
    </citation>
    <scope>NUCLEOTIDE SEQUENCE [LARGE SCALE GENOMIC DNA]</scope>
</reference>
<organism evidence="2 3">
    <name type="scientific">Vibrio phage vB_ValM-yong1</name>
    <dbReference type="NCBI Taxonomy" id="2660715"/>
    <lineage>
        <taxon>Viruses</taxon>
        <taxon>Duplodnaviria</taxon>
        <taxon>Heunggongvirae</taxon>
        <taxon>Uroviricota</taxon>
        <taxon>Caudoviricetes</taxon>
        <taxon>Peduoviridae</taxon>
        <taxon>Yongunavirus</taxon>
        <taxon>Yongunavirus yong1</taxon>
    </lineage>
</organism>
<proteinExistence type="predicted"/>